<sequence length="83" mass="9164">MGLNKREVKSMQKKVTFKSKDGVAKEFIASITEIDATPIEATTSQYLYAVKSVEINNQTVGLDMDDGFTDPISGQYFIAPDLN</sequence>
<keyword evidence="2" id="KW-1185">Reference proteome</keyword>
<evidence type="ECO:0000313" key="2">
    <source>
        <dbReference type="Proteomes" id="UP000018465"/>
    </source>
</evidence>
<protein>
    <submittedName>
        <fullName evidence="1">Uncharacterized protein</fullName>
    </submittedName>
</protein>
<dbReference type="EMBL" id="AYHO01000002">
    <property type="protein sequence ID" value="ESJ96381.1"/>
    <property type="molecule type" value="Genomic_DNA"/>
</dbReference>
<name>A0ABP2ZFX9_ACILW</name>
<proteinExistence type="predicted"/>
<reference evidence="1 2" key="1">
    <citation type="submission" date="2013-10" db="EMBL/GenBank/DDBJ databases">
        <title>The Genome Sequence of Acinetobacter lwoffii NIPH 512.</title>
        <authorList>
            <consortium name="The Broad Institute Genomics Platform"/>
            <consortium name="The Broad Institute Genome Sequencing Center for Infectious Disease"/>
            <person name="Cerqueira G."/>
            <person name="Feldgarden M."/>
            <person name="Courvalin P."/>
            <person name="Grillot-Courvalin C."/>
            <person name="Clermont D."/>
            <person name="Rocha E."/>
            <person name="Yoon E.-J."/>
            <person name="Nemec A."/>
            <person name="Young S.K."/>
            <person name="Zeng Q."/>
            <person name="Gargeya S."/>
            <person name="Fitzgerald M."/>
            <person name="Abouelleil A."/>
            <person name="Alvarado L."/>
            <person name="Berlin A.M."/>
            <person name="Chapman S.B."/>
            <person name="Gainer-Dewar J."/>
            <person name="Goldberg J."/>
            <person name="Gnerre S."/>
            <person name="Griggs A."/>
            <person name="Gujja S."/>
            <person name="Hansen M."/>
            <person name="Howarth C."/>
            <person name="Imamovic A."/>
            <person name="Ireland A."/>
            <person name="Larimer J."/>
            <person name="McCowan C."/>
            <person name="Murphy C."/>
            <person name="Pearson M."/>
            <person name="Poon T.W."/>
            <person name="Priest M."/>
            <person name="Roberts A."/>
            <person name="Saif S."/>
            <person name="Shea T."/>
            <person name="Sykes S."/>
            <person name="Wortman J."/>
            <person name="Nusbaum C."/>
            <person name="Birren B."/>
        </authorList>
    </citation>
    <scope>NUCLEOTIDE SEQUENCE [LARGE SCALE GENOMIC DNA]</scope>
    <source>
        <strain evidence="1 2">NIPH 512</strain>
    </source>
</reference>
<dbReference type="Proteomes" id="UP000018465">
    <property type="component" value="Unassembled WGS sequence"/>
</dbReference>
<organism evidence="1 2">
    <name type="scientific">Acinetobacter lwoffii NCTC 5866 = CIP 64.10 = NIPH 512</name>
    <dbReference type="NCBI Taxonomy" id="981327"/>
    <lineage>
        <taxon>Bacteria</taxon>
        <taxon>Pseudomonadati</taxon>
        <taxon>Pseudomonadota</taxon>
        <taxon>Gammaproteobacteria</taxon>
        <taxon>Moraxellales</taxon>
        <taxon>Moraxellaceae</taxon>
        <taxon>Acinetobacter</taxon>
    </lineage>
</organism>
<dbReference type="RefSeq" id="WP_004645300.1">
    <property type="nucleotide sequence ID" value="NZ_KI530561.1"/>
</dbReference>
<comment type="caution">
    <text evidence="1">The sequence shown here is derived from an EMBL/GenBank/DDBJ whole genome shotgun (WGS) entry which is preliminary data.</text>
</comment>
<gene>
    <name evidence="1" type="ORF">P800_01205</name>
</gene>
<accession>A0ABP2ZFX9</accession>
<evidence type="ECO:0000313" key="1">
    <source>
        <dbReference type="EMBL" id="ESJ96381.1"/>
    </source>
</evidence>